<evidence type="ECO:0000256" key="2">
    <source>
        <dbReference type="RuleBase" id="RU362114"/>
    </source>
</evidence>
<dbReference type="SMART" id="SM00292">
    <property type="entry name" value="BRCT"/>
    <property type="match status" value="1"/>
</dbReference>
<dbReference type="InterPro" id="IPR036420">
    <property type="entry name" value="BRCT_dom_sf"/>
</dbReference>
<dbReference type="OMA" id="PHKGTMP"/>
<dbReference type="PROSITE" id="PS51059">
    <property type="entry name" value="PARP_CATALYTIC"/>
    <property type="match status" value="1"/>
</dbReference>
<feature type="region of interest" description="Disordered" evidence="3">
    <location>
        <begin position="1335"/>
        <end position="1363"/>
    </location>
</feature>
<dbReference type="Pfam" id="PF13768">
    <property type="entry name" value="VWA_3"/>
    <property type="match status" value="1"/>
</dbReference>
<sequence length="1588" mass="178444">MAIFTDCVVVLNVKELPVKERNKLNTAIKNNDGIIAYVVNQQCTHVITSDLNSLSSCRLKAIQKYNIPVVNLDYVPSCIKEGKLLDVSCYKPSEPISHTNDSDATEVQLNLEIPHEEMQDDAESFRFISTHDSNIPPFPQEFEVAKYSIMEKSQQQQKQFIFTSIAEKAEEAYDWCIQKLVAQEFTVKSHDFAAAQHLASERLQQLIIEEALNSSTISTEVGLLVEMVWAEALGHLEDQLINPTSISLNDVSRAEGILLQLKKAFDDIVEEKTLRDLMFQFYSTLLIRPETDFTVTKRKISEKQDLCQLLRDVINASEATSWTPIPSSLNKYHALRCQIEYVDPNVDEFLHVKTQLLNTNQSTRSVKILHIFRVARLSETKSFQSHFGNIQQLYHASAGSNFVGILSRGLLLPKMVVENHGVERTDVGNLGSGIYFSSSISTSIKYSKPSRTDGSRLLVICDVSLGKCKEYYKKDFTLSAPPAEYSSVHGIRKTESIYSEFEDDEFVVYSTSQVKMRYVVQFCIGEDQLEPFHPLINVNPEETSPSTLTSADIDIDDLETAQDPSKNITPGLQDSAGNVIPLQEIHVEAKLMDLVAEIVVFQSYLNTNTFPIEAKYVFPLDDTAAVCGFEAFINEKHIIGQVKEKSQAHHEYRQAIRKGHGAYLMDQAAADVFTISVGNLPPNASVIIKITYITELAVDREYISFLLSGSLTSQQRNKALQEKTQESLKNIDVQKLEPAGGFSLNLSIEMPYEIKEITSPTHSIKIKRTDCKAVVSMDQNSCLGTGFQLLILLAEIHTPRMWVENNPEKDSQACMLAFYPEFDFGTLSDCEVIICLDCSYSMRGLVLDEAKKVALLLLRYLPTTCKFNVITFGTDYKELFRCSQQRNSEDAVKAANNFILSVQKPMGNTDFWRPLLNLNLLAPSKRIRNVLLISDGHLQNETLTLKTVCQNVKHTRIFTCGVGSTANRHMLRMLAQYGGGALEIFDWKTKFSWKAKVLSQVDRVTQPGCSSISVKWERFSFNAAAPVQAPAQIHSVFSNSRLLIYGFVPHCTQAELSAVINDQEVCTMVSTTELQKTKGKILHRLTAKALIGDYENGSLDTNESEHEKLYKQVKDLPPSPSIQELAAKESVDILPYMDWENQLIMGASRKELLQKWEVPKKSFSKESNGDYAETCYNAKQINSLAPTKYFLRLSASLTPSEKSNRRCGLAVIHSERKASPRNVFNTSVKLATKEKTNDQSSTYSSSAEKLSCSSAAMKFSLEGGPVFQGFGSTTHFNSGFLATGASDTKMKSVDASFPSFATVPDRNQSFFGLDSSVGASPFFEGPDFLAATVSSDTSQDQNMVNQNTPQSLSKDTTDSQTSSNFKKLKKLRTAFNDPEQISIHKLKKGSEEVLELKDLKLKRGTQEDSKKQTEKVVGSFQRKKKATERVLRSRNCEIPWVELFMWQNKKGYWNFTSDLGVLFEIKLEYLTDVFLVERGIKSLGHRAAEEIVSLIATLMILQLIRFTEQLKGIKFKSLLCLDQTLDSGSTCWATEHVKKAITWARKTDRQHPAICSRLELGRDWESATRQLLQIDPLKKDSPLQQLFN</sequence>
<comment type="caution">
    <text evidence="8">The sequence shown here is derived from an EMBL/GenBank/DDBJ whole genome shotgun (WGS) entry which is preliminary data.</text>
</comment>
<reference evidence="8 9" key="1">
    <citation type="journal article" date="2018" name="Nat. Ecol. Evol.">
        <title>Shark genomes provide insights into elasmobranch evolution and the origin of vertebrates.</title>
        <authorList>
            <person name="Hara Y"/>
            <person name="Yamaguchi K"/>
            <person name="Onimaru K"/>
            <person name="Kadota M"/>
            <person name="Koyanagi M"/>
            <person name="Keeley SD"/>
            <person name="Tatsumi K"/>
            <person name="Tanaka K"/>
            <person name="Motone F"/>
            <person name="Kageyama Y"/>
            <person name="Nozu R"/>
            <person name="Adachi N"/>
            <person name="Nishimura O"/>
            <person name="Nakagawa R"/>
            <person name="Tanegashima C"/>
            <person name="Kiyatake I"/>
            <person name="Matsumoto R"/>
            <person name="Murakumo K"/>
            <person name="Nishida K"/>
            <person name="Terakita A"/>
            <person name="Kuratani S"/>
            <person name="Sato K"/>
            <person name="Hyodo S Kuraku.S."/>
        </authorList>
    </citation>
    <scope>NUCLEOTIDE SEQUENCE [LARGE SCALE GENOMIC DNA]</scope>
</reference>
<dbReference type="GO" id="GO:0003950">
    <property type="term" value="F:NAD+ poly-ADP-ribosyltransferase activity"/>
    <property type="evidence" value="ECO:0007669"/>
    <property type="project" value="UniProtKB-UniRule"/>
</dbReference>
<dbReference type="Gene3D" id="3.90.228.10">
    <property type="match status" value="1"/>
</dbReference>
<dbReference type="SMART" id="SM00327">
    <property type="entry name" value="VWA"/>
    <property type="match status" value="1"/>
</dbReference>
<dbReference type="PANTHER" id="PTHR46530">
    <property type="entry name" value="PROTEIN MONO-ADP-RIBOSYLTRANSFERASE PARP4"/>
    <property type="match status" value="1"/>
</dbReference>
<dbReference type="SUPFAM" id="SSF47587">
    <property type="entry name" value="Domain of poly(ADP-ribose) polymerase"/>
    <property type="match status" value="1"/>
</dbReference>
<dbReference type="STRING" id="137246.A0A401SEG8"/>
<evidence type="ECO:0000259" key="5">
    <source>
        <dbReference type="PROSITE" id="PS50234"/>
    </source>
</evidence>
<dbReference type="OrthoDB" id="1729737at2759"/>
<protein>
    <recommendedName>
        <fullName evidence="2">Poly [ADP-ribose] polymerase</fullName>
        <shortName evidence="2">PARP</shortName>
        <ecNumber evidence="2">2.4.2.-</ecNumber>
    </recommendedName>
</protein>
<dbReference type="InterPro" id="IPR002035">
    <property type="entry name" value="VWF_A"/>
</dbReference>
<keyword evidence="2" id="KW-0328">Glycosyltransferase</keyword>
<keyword evidence="2" id="KW-0808">Transferase</keyword>
<dbReference type="InterPro" id="IPR036616">
    <property type="entry name" value="Poly(ADP-ribose)pol_reg_dom_sf"/>
</dbReference>
<evidence type="ECO:0000259" key="6">
    <source>
        <dbReference type="PROSITE" id="PS51059"/>
    </source>
</evidence>
<dbReference type="InterPro" id="IPR036465">
    <property type="entry name" value="vWFA_dom_sf"/>
</dbReference>
<dbReference type="GO" id="GO:0005737">
    <property type="term" value="C:cytoplasm"/>
    <property type="evidence" value="ECO:0007669"/>
    <property type="project" value="TreeGrafter"/>
</dbReference>
<dbReference type="InterPro" id="IPR031273">
    <property type="entry name" value="PARP4"/>
</dbReference>
<keyword evidence="2" id="KW-0520">NAD</keyword>
<evidence type="ECO:0000256" key="3">
    <source>
        <dbReference type="SAM" id="MobiDB-lite"/>
    </source>
</evidence>
<dbReference type="Proteomes" id="UP000287033">
    <property type="component" value="Unassembled WGS sequence"/>
</dbReference>
<feature type="domain" description="BRCT" evidence="4">
    <location>
        <begin position="1"/>
        <end position="92"/>
    </location>
</feature>
<dbReference type="EMBL" id="BEZZ01000218">
    <property type="protein sequence ID" value="GCC28753.1"/>
    <property type="molecule type" value="Genomic_DNA"/>
</dbReference>
<dbReference type="InterPro" id="IPR012317">
    <property type="entry name" value="Poly(ADP-ribose)pol_cat_dom"/>
</dbReference>
<dbReference type="EC" id="2.4.2.-" evidence="2"/>
<dbReference type="SUPFAM" id="SSF52113">
    <property type="entry name" value="BRCT domain"/>
    <property type="match status" value="1"/>
</dbReference>
<dbReference type="Pfam" id="PF08487">
    <property type="entry name" value="VIT"/>
    <property type="match status" value="1"/>
</dbReference>
<proteinExistence type="inferred from homology"/>
<dbReference type="SMART" id="SM00609">
    <property type="entry name" value="VIT"/>
    <property type="match status" value="1"/>
</dbReference>
<comment type="similarity">
    <text evidence="1">Belongs to the ARTD/PARP family.</text>
</comment>
<dbReference type="CDD" id="cd17726">
    <property type="entry name" value="BRCT_PARP4_like"/>
    <property type="match status" value="1"/>
</dbReference>
<keyword evidence="9" id="KW-1185">Reference proteome</keyword>
<dbReference type="InterPro" id="IPR058904">
    <property type="entry name" value="PARP4_MVP-ID"/>
</dbReference>
<name>A0A401SEG8_CHIPU</name>
<evidence type="ECO:0000259" key="4">
    <source>
        <dbReference type="PROSITE" id="PS50172"/>
    </source>
</evidence>
<dbReference type="InterPro" id="IPR058905">
    <property type="entry name" value="WGR-like_PARP4"/>
</dbReference>
<dbReference type="Gene3D" id="3.40.50.10190">
    <property type="entry name" value="BRCT domain"/>
    <property type="match status" value="1"/>
</dbReference>
<organism evidence="8 9">
    <name type="scientific">Chiloscyllium punctatum</name>
    <name type="common">Brownbanded bambooshark</name>
    <name type="synonym">Hemiscyllium punctatum</name>
    <dbReference type="NCBI Taxonomy" id="137246"/>
    <lineage>
        <taxon>Eukaryota</taxon>
        <taxon>Metazoa</taxon>
        <taxon>Chordata</taxon>
        <taxon>Craniata</taxon>
        <taxon>Vertebrata</taxon>
        <taxon>Chondrichthyes</taxon>
        <taxon>Elasmobranchii</taxon>
        <taxon>Galeomorphii</taxon>
        <taxon>Galeoidea</taxon>
        <taxon>Orectolobiformes</taxon>
        <taxon>Hemiscylliidae</taxon>
        <taxon>Chiloscyllium</taxon>
    </lineage>
</organism>
<dbReference type="Pfam" id="PF00644">
    <property type="entry name" value="PARP"/>
    <property type="match status" value="1"/>
</dbReference>
<accession>A0A401SEG8</accession>
<dbReference type="Pfam" id="PF00533">
    <property type="entry name" value="BRCT"/>
    <property type="match status" value="1"/>
</dbReference>
<evidence type="ECO:0000313" key="8">
    <source>
        <dbReference type="EMBL" id="GCC28753.1"/>
    </source>
</evidence>
<dbReference type="Gene3D" id="3.40.50.410">
    <property type="entry name" value="von Willebrand factor, type A domain"/>
    <property type="match status" value="1"/>
</dbReference>
<evidence type="ECO:0000259" key="7">
    <source>
        <dbReference type="PROSITE" id="PS51468"/>
    </source>
</evidence>
<dbReference type="InterPro" id="IPR013694">
    <property type="entry name" value="VIT"/>
</dbReference>
<dbReference type="Pfam" id="PF26156">
    <property type="entry name" value="PARP4_MVP-ID"/>
    <property type="match status" value="1"/>
</dbReference>
<feature type="domain" description="PARP catalytic" evidence="6">
    <location>
        <begin position="326"/>
        <end position="531"/>
    </location>
</feature>
<dbReference type="FunFam" id="3.90.228.10:FF:000013">
    <property type="entry name" value="Poly [ADP-ribose] polymerase"/>
    <property type="match status" value="1"/>
</dbReference>
<dbReference type="PROSITE" id="PS51468">
    <property type="entry name" value="VIT"/>
    <property type="match status" value="1"/>
</dbReference>
<dbReference type="PROSITE" id="PS50234">
    <property type="entry name" value="VWFA"/>
    <property type="match status" value="1"/>
</dbReference>
<evidence type="ECO:0000313" key="9">
    <source>
        <dbReference type="Proteomes" id="UP000287033"/>
    </source>
</evidence>
<dbReference type="SUPFAM" id="SSF53300">
    <property type="entry name" value="vWA-like"/>
    <property type="match status" value="1"/>
</dbReference>
<dbReference type="Pfam" id="PF26166">
    <property type="entry name" value="WGR-like_PARP4"/>
    <property type="match status" value="1"/>
</dbReference>
<feature type="domain" description="VWFA" evidence="5">
    <location>
        <begin position="831"/>
        <end position="1001"/>
    </location>
</feature>
<dbReference type="InterPro" id="IPR001357">
    <property type="entry name" value="BRCT_dom"/>
</dbReference>
<feature type="domain" description="VIT" evidence="7">
    <location>
        <begin position="566"/>
        <end position="694"/>
    </location>
</feature>
<dbReference type="SUPFAM" id="SSF56399">
    <property type="entry name" value="ADP-ribosylation"/>
    <property type="match status" value="1"/>
</dbReference>
<gene>
    <name evidence="8" type="ORF">chiPu_0007187</name>
</gene>
<dbReference type="PANTHER" id="PTHR46530:SF1">
    <property type="entry name" value="PROTEIN MONO-ADP-RIBOSYLTRANSFERASE PARP4"/>
    <property type="match status" value="1"/>
</dbReference>
<evidence type="ECO:0000256" key="1">
    <source>
        <dbReference type="ARBA" id="ARBA00024347"/>
    </source>
</evidence>
<dbReference type="PROSITE" id="PS50172">
    <property type="entry name" value="BRCT"/>
    <property type="match status" value="1"/>
</dbReference>